<gene>
    <name evidence="4" type="ORF">GGQ92_003058</name>
</gene>
<evidence type="ECO:0000259" key="3">
    <source>
        <dbReference type="Pfam" id="PF22339"/>
    </source>
</evidence>
<evidence type="ECO:0000259" key="2">
    <source>
        <dbReference type="Pfam" id="PF18576"/>
    </source>
</evidence>
<feature type="domain" description="Nucleotidyltransferase-like" evidence="1">
    <location>
        <begin position="1"/>
        <end position="118"/>
    </location>
</feature>
<dbReference type="AlphaFoldDB" id="A0A841RSQ6"/>
<dbReference type="Gene3D" id="3.30.460.10">
    <property type="entry name" value="Beta Polymerase, domain 2"/>
    <property type="match status" value="1"/>
</dbReference>
<reference evidence="4 5" key="1">
    <citation type="submission" date="2020-08" db="EMBL/GenBank/DDBJ databases">
        <title>Genomic Encyclopedia of Type Strains, Phase IV (KMG-IV): sequencing the most valuable type-strain genomes for metagenomic binning, comparative biology and taxonomic classification.</title>
        <authorList>
            <person name="Goeker M."/>
        </authorList>
    </citation>
    <scope>NUCLEOTIDE SEQUENCE [LARGE SCALE GENOMIC DNA]</scope>
    <source>
        <strain evidence="4 5">DSM 11805</strain>
    </source>
</reference>
<dbReference type="InterPro" id="IPR041143">
    <property type="entry name" value="YgxA_HTH"/>
</dbReference>
<accession>A0A841RSQ6</accession>
<dbReference type="Gene3D" id="1.20.120.330">
    <property type="entry name" value="Nucleotidyltransferases domain 2"/>
    <property type="match status" value="1"/>
</dbReference>
<evidence type="ECO:0000313" key="5">
    <source>
        <dbReference type="Proteomes" id="UP000572212"/>
    </source>
</evidence>
<name>A0A841RSQ6_9BACI</name>
<dbReference type="InterPro" id="IPR029348">
    <property type="entry name" value="NTF-like"/>
</dbReference>
<dbReference type="InterPro" id="IPR054515">
    <property type="entry name" value="YgxA-like_substrate-bd"/>
</dbReference>
<evidence type="ECO:0000313" key="4">
    <source>
        <dbReference type="EMBL" id="MBB6514235.1"/>
    </source>
</evidence>
<feature type="domain" description="YgxA-like substrate binding" evidence="3">
    <location>
        <begin position="120"/>
        <end position="218"/>
    </location>
</feature>
<organism evidence="4 5">
    <name type="scientific">Gracilibacillus halotolerans</name>
    <dbReference type="NCBI Taxonomy" id="74386"/>
    <lineage>
        <taxon>Bacteria</taxon>
        <taxon>Bacillati</taxon>
        <taxon>Bacillota</taxon>
        <taxon>Bacilli</taxon>
        <taxon>Bacillales</taxon>
        <taxon>Bacillaceae</taxon>
        <taxon>Gracilibacillus</taxon>
    </lineage>
</organism>
<dbReference type="InterPro" id="IPR043519">
    <property type="entry name" value="NT_sf"/>
</dbReference>
<dbReference type="Pfam" id="PF14540">
    <property type="entry name" value="NTF-like"/>
    <property type="match status" value="1"/>
</dbReference>
<evidence type="ECO:0000259" key="1">
    <source>
        <dbReference type="Pfam" id="PF14540"/>
    </source>
</evidence>
<dbReference type="Pfam" id="PF18576">
    <property type="entry name" value="HTH_52"/>
    <property type="match status" value="1"/>
</dbReference>
<feature type="domain" description="YgxA-like helix-turn-helix" evidence="2">
    <location>
        <begin position="224"/>
        <end position="287"/>
    </location>
</feature>
<protein>
    <recommendedName>
        <fullName evidence="6">Nucleotidyltransferase-like</fullName>
    </recommendedName>
</protein>
<dbReference type="Proteomes" id="UP000572212">
    <property type="component" value="Unassembled WGS sequence"/>
</dbReference>
<dbReference type="Gene3D" id="1.10.10.10">
    <property type="entry name" value="Winged helix-like DNA-binding domain superfamily/Winged helix DNA-binding domain"/>
    <property type="match status" value="1"/>
</dbReference>
<evidence type="ECO:0008006" key="6">
    <source>
        <dbReference type="Google" id="ProtNLM"/>
    </source>
</evidence>
<sequence>MDDMLRQLYQQRASNPNTLGILMMEKRRRVSPETDNFDYILLVIVQAATDKWAVEHYLINEKLVAVHIVDKELLTQWIRTSRYRRASEWMINGKVLFDRNEYVKNLKERLRLFPMDTRKLRLAIEFSKITRSYSEAKNLYETGDYLDAYSAVVQSLHYLGRIAVIEKGFFPEVVVWNQVKRIDPEVYKIYEELLRNTEELKKRVELMLIALDFALNERTEVCSQHLIEIMSERKEPWLFAELKTEKRIEPYMYDLVSMLEYLTEKSLVKVVEEATDYEVILARKYSVIE</sequence>
<dbReference type="EMBL" id="JACHON010000026">
    <property type="protein sequence ID" value="MBB6514235.1"/>
    <property type="molecule type" value="Genomic_DNA"/>
</dbReference>
<dbReference type="InterPro" id="IPR036388">
    <property type="entry name" value="WH-like_DNA-bd_sf"/>
</dbReference>
<proteinExistence type="predicted"/>
<keyword evidence="5" id="KW-1185">Reference proteome</keyword>
<dbReference type="Pfam" id="PF22339">
    <property type="entry name" value="YgxA-like_sub_bind"/>
    <property type="match status" value="1"/>
</dbReference>
<comment type="caution">
    <text evidence="4">The sequence shown here is derived from an EMBL/GenBank/DDBJ whole genome shotgun (WGS) entry which is preliminary data.</text>
</comment>